<dbReference type="EC" id="5.3.2.1" evidence="9"/>
<dbReference type="Pfam" id="PF01187">
    <property type="entry name" value="MIF"/>
    <property type="match status" value="1"/>
</dbReference>
<dbReference type="InterPro" id="IPR014347">
    <property type="entry name" value="Tautomerase/MIF_sf"/>
</dbReference>
<keyword evidence="4" id="KW-0964">Secreted</keyword>
<dbReference type="RefSeq" id="XP_022093287.1">
    <property type="nucleotide sequence ID" value="XM_022237595.1"/>
</dbReference>
<evidence type="ECO:0000313" key="15">
    <source>
        <dbReference type="RefSeq" id="XP_022093288.1"/>
    </source>
</evidence>
<evidence type="ECO:0000256" key="6">
    <source>
        <dbReference type="ARBA" id="ARBA00036735"/>
    </source>
</evidence>
<dbReference type="EC" id="5.3.3.12" evidence="8"/>
<dbReference type="InterPro" id="IPR001398">
    <property type="entry name" value="Macrophage_inhib_fac"/>
</dbReference>
<evidence type="ECO:0000256" key="9">
    <source>
        <dbReference type="ARBA" id="ARBA00039086"/>
    </source>
</evidence>
<evidence type="ECO:0000256" key="3">
    <source>
        <dbReference type="ARBA" id="ARBA00022514"/>
    </source>
</evidence>
<evidence type="ECO:0000256" key="5">
    <source>
        <dbReference type="ARBA" id="ARBA00023235"/>
    </source>
</evidence>
<accession>A0A8B7YKX5</accession>
<evidence type="ECO:0000256" key="1">
    <source>
        <dbReference type="ARBA" id="ARBA00004613"/>
    </source>
</evidence>
<evidence type="ECO:0000256" key="4">
    <source>
        <dbReference type="ARBA" id="ARBA00022525"/>
    </source>
</evidence>
<protein>
    <recommendedName>
        <fullName evidence="12">L-dopachrome isomerase</fullName>
        <ecNumber evidence="9">5.3.2.1</ecNumber>
        <ecNumber evidence="8">5.3.3.12</ecNumber>
    </recommendedName>
    <alternativeName>
        <fullName evidence="10">L-dopachrome tautomerase</fullName>
    </alternativeName>
    <alternativeName>
        <fullName evidence="11">Phenylpyruvate tautomerase</fullName>
    </alternativeName>
</protein>
<keyword evidence="3" id="KW-0202">Cytokine</keyword>
<comment type="subcellular location">
    <subcellularLocation>
        <location evidence="1">Secreted</location>
    </subcellularLocation>
</comment>
<sequence length="120" mass="13453">MPMLEINTNLKEEDIQPDFLVTTSKLFQEAIGKPMEYISVHLRPDQLMAFGGTNEPCAFVNVVSAGKISPEENIKYTKLITQIMGKLGVPPDRMYIIFHDIPRDNLGFKGSILSDLVAKK</sequence>
<proteinExistence type="inferred from homology"/>
<dbReference type="PANTHER" id="PTHR11954:SF6">
    <property type="entry name" value="MACROPHAGE MIGRATION INHIBITORY FACTOR"/>
    <property type="match status" value="1"/>
</dbReference>
<dbReference type="GeneID" id="110980696"/>
<comment type="catalytic activity">
    <reaction evidence="6">
        <text>3-phenylpyruvate = enol-phenylpyruvate</text>
        <dbReference type="Rhea" id="RHEA:17097"/>
        <dbReference type="ChEBI" id="CHEBI:16815"/>
        <dbReference type="ChEBI" id="CHEBI:18005"/>
        <dbReference type="EC" id="5.3.2.1"/>
    </reaction>
</comment>
<dbReference type="Gene3D" id="3.30.429.10">
    <property type="entry name" value="Macrophage Migration Inhibitory Factor"/>
    <property type="match status" value="1"/>
</dbReference>
<gene>
    <name evidence="14 15" type="primary">LOC110980696</name>
</gene>
<reference evidence="14 15" key="1">
    <citation type="submission" date="2025-04" db="UniProtKB">
        <authorList>
            <consortium name="RefSeq"/>
        </authorList>
    </citation>
    <scope>IDENTIFICATION</scope>
</reference>
<dbReference type="Proteomes" id="UP000694845">
    <property type="component" value="Unplaced"/>
</dbReference>
<dbReference type="PANTHER" id="PTHR11954">
    <property type="entry name" value="D-DOPACHROME DECARBOXYLASE"/>
    <property type="match status" value="1"/>
</dbReference>
<dbReference type="RefSeq" id="XP_022093288.1">
    <property type="nucleotide sequence ID" value="XM_022237596.1"/>
</dbReference>
<evidence type="ECO:0000256" key="10">
    <source>
        <dbReference type="ARBA" id="ARBA00041631"/>
    </source>
</evidence>
<evidence type="ECO:0000256" key="2">
    <source>
        <dbReference type="ARBA" id="ARBA00005851"/>
    </source>
</evidence>
<dbReference type="AlphaFoldDB" id="A0A8B7YKX5"/>
<dbReference type="OMA" id="YINFFDM"/>
<comment type="similarity">
    <text evidence="2">Belongs to the MIF family.</text>
</comment>
<evidence type="ECO:0000313" key="14">
    <source>
        <dbReference type="RefSeq" id="XP_022093287.1"/>
    </source>
</evidence>
<evidence type="ECO:0000256" key="11">
    <source>
        <dbReference type="ARBA" id="ARBA00041912"/>
    </source>
</evidence>
<dbReference type="GO" id="GO:0050178">
    <property type="term" value="F:phenylpyruvate tautomerase activity"/>
    <property type="evidence" value="ECO:0007669"/>
    <property type="project" value="UniProtKB-EC"/>
</dbReference>
<evidence type="ECO:0000256" key="7">
    <source>
        <dbReference type="ARBA" id="ARBA00036823"/>
    </source>
</evidence>
<keyword evidence="5" id="KW-0413">Isomerase</keyword>
<dbReference type="SUPFAM" id="SSF55331">
    <property type="entry name" value="Tautomerase/MIF"/>
    <property type="match status" value="1"/>
</dbReference>
<evidence type="ECO:0000256" key="12">
    <source>
        <dbReference type="ARBA" id="ARBA00042730"/>
    </source>
</evidence>
<dbReference type="OrthoDB" id="255819at2759"/>
<dbReference type="GO" id="GO:0005125">
    <property type="term" value="F:cytokine activity"/>
    <property type="evidence" value="ECO:0007669"/>
    <property type="project" value="UniProtKB-KW"/>
</dbReference>
<dbReference type="KEGG" id="aplc:110980696"/>
<evidence type="ECO:0000313" key="13">
    <source>
        <dbReference type="Proteomes" id="UP000694845"/>
    </source>
</evidence>
<comment type="catalytic activity">
    <reaction evidence="7">
        <text>L-dopachrome = 5,6-dihydroxyindole-2-carboxylate</text>
        <dbReference type="Rhea" id="RHEA:13041"/>
        <dbReference type="ChEBI" id="CHEBI:16875"/>
        <dbReference type="ChEBI" id="CHEBI:57509"/>
        <dbReference type="EC" id="5.3.3.12"/>
    </reaction>
</comment>
<name>A0A8B7YKX5_ACAPL</name>
<keyword evidence="13" id="KW-1185">Reference proteome</keyword>
<dbReference type="GO" id="GO:0004167">
    <property type="term" value="F:dopachrome isomerase activity"/>
    <property type="evidence" value="ECO:0007669"/>
    <property type="project" value="UniProtKB-EC"/>
</dbReference>
<organism evidence="13 14">
    <name type="scientific">Acanthaster planci</name>
    <name type="common">Crown-of-thorns starfish</name>
    <dbReference type="NCBI Taxonomy" id="133434"/>
    <lineage>
        <taxon>Eukaryota</taxon>
        <taxon>Metazoa</taxon>
        <taxon>Echinodermata</taxon>
        <taxon>Eleutherozoa</taxon>
        <taxon>Asterozoa</taxon>
        <taxon>Asteroidea</taxon>
        <taxon>Valvatacea</taxon>
        <taxon>Valvatida</taxon>
        <taxon>Acanthasteridae</taxon>
        <taxon>Acanthaster</taxon>
    </lineage>
</organism>
<evidence type="ECO:0000256" key="8">
    <source>
        <dbReference type="ARBA" id="ARBA00038932"/>
    </source>
</evidence>
<dbReference type="GO" id="GO:0005615">
    <property type="term" value="C:extracellular space"/>
    <property type="evidence" value="ECO:0007669"/>
    <property type="project" value="UniProtKB-KW"/>
</dbReference>